<dbReference type="SMART" id="SM00355">
    <property type="entry name" value="ZnF_C2H2"/>
    <property type="match status" value="3"/>
</dbReference>
<dbReference type="AlphaFoldDB" id="A0A0B1SGM5"/>
<dbReference type="GO" id="GO:0000978">
    <property type="term" value="F:RNA polymerase II cis-regulatory region sequence-specific DNA binding"/>
    <property type="evidence" value="ECO:0007669"/>
    <property type="project" value="TreeGrafter"/>
</dbReference>
<dbReference type="Proteomes" id="UP000053660">
    <property type="component" value="Unassembled WGS sequence"/>
</dbReference>
<feature type="domain" description="C2H2-type" evidence="5">
    <location>
        <begin position="65"/>
        <end position="92"/>
    </location>
</feature>
<keyword evidence="2 4" id="KW-0863">Zinc-finger</keyword>
<evidence type="ECO:0000313" key="7">
    <source>
        <dbReference type="Proteomes" id="UP000053660"/>
    </source>
</evidence>
<proteinExistence type="predicted"/>
<feature type="non-terminal residue" evidence="6">
    <location>
        <position position="175"/>
    </location>
</feature>
<gene>
    <name evidence="6" type="ORF">OESDEN_17659</name>
</gene>
<dbReference type="PROSITE" id="PS00028">
    <property type="entry name" value="ZINC_FINGER_C2H2_1"/>
    <property type="match status" value="3"/>
</dbReference>
<dbReference type="InterPro" id="IPR036236">
    <property type="entry name" value="Znf_C2H2_sf"/>
</dbReference>
<reference evidence="6 7" key="1">
    <citation type="submission" date="2014-03" db="EMBL/GenBank/DDBJ databases">
        <title>Draft genome of the hookworm Oesophagostomum dentatum.</title>
        <authorList>
            <person name="Mitreva M."/>
        </authorList>
    </citation>
    <scope>NUCLEOTIDE SEQUENCE [LARGE SCALE GENOMIC DNA]</scope>
    <source>
        <strain evidence="6 7">OD-Hann</strain>
    </source>
</reference>
<evidence type="ECO:0000256" key="2">
    <source>
        <dbReference type="ARBA" id="ARBA00022771"/>
    </source>
</evidence>
<feature type="domain" description="C2H2-type" evidence="5">
    <location>
        <begin position="121"/>
        <end position="148"/>
    </location>
</feature>
<keyword evidence="3" id="KW-0862">Zinc</keyword>
<dbReference type="SUPFAM" id="SSF57667">
    <property type="entry name" value="beta-beta-alpha zinc fingers"/>
    <property type="match status" value="2"/>
</dbReference>
<dbReference type="GO" id="GO:0008270">
    <property type="term" value="F:zinc ion binding"/>
    <property type="evidence" value="ECO:0007669"/>
    <property type="project" value="UniProtKB-KW"/>
</dbReference>
<feature type="domain" description="C2H2-type" evidence="5">
    <location>
        <begin position="93"/>
        <end position="120"/>
    </location>
</feature>
<evidence type="ECO:0000256" key="3">
    <source>
        <dbReference type="ARBA" id="ARBA00022833"/>
    </source>
</evidence>
<dbReference type="OrthoDB" id="6077919at2759"/>
<dbReference type="PANTHER" id="PTHR23235">
    <property type="entry name" value="KRUEPPEL-LIKE TRANSCRIPTION FACTOR"/>
    <property type="match status" value="1"/>
</dbReference>
<evidence type="ECO:0000256" key="4">
    <source>
        <dbReference type="PROSITE-ProRule" id="PRU00042"/>
    </source>
</evidence>
<accession>A0A0B1SGM5</accession>
<evidence type="ECO:0000259" key="5">
    <source>
        <dbReference type="PROSITE" id="PS50157"/>
    </source>
</evidence>
<sequence length="175" mass="19817">MRDLLGPHITVEVAADGGEEDILDVEGVQEEHFNYADSKEQLDSSYEHTSSRKYRMVRRKPAQTFYCRPCNKEIKYPSKIAEHLRKHTGERPYHCQICGAGFSQGHVLKVHLRGHHGELPYKCSYCSHSFQSLALKKQHEKTHYQSDTKDGMETVAVVIEETVEGAESGAEAIAD</sequence>
<organism evidence="6 7">
    <name type="scientific">Oesophagostomum dentatum</name>
    <name type="common">Nodular worm</name>
    <dbReference type="NCBI Taxonomy" id="61180"/>
    <lineage>
        <taxon>Eukaryota</taxon>
        <taxon>Metazoa</taxon>
        <taxon>Ecdysozoa</taxon>
        <taxon>Nematoda</taxon>
        <taxon>Chromadorea</taxon>
        <taxon>Rhabditida</taxon>
        <taxon>Rhabditina</taxon>
        <taxon>Rhabditomorpha</taxon>
        <taxon>Strongyloidea</taxon>
        <taxon>Strongylidae</taxon>
        <taxon>Oesophagostomum</taxon>
    </lineage>
</organism>
<dbReference type="GO" id="GO:0000981">
    <property type="term" value="F:DNA-binding transcription factor activity, RNA polymerase II-specific"/>
    <property type="evidence" value="ECO:0007669"/>
    <property type="project" value="TreeGrafter"/>
</dbReference>
<keyword evidence="1" id="KW-0479">Metal-binding</keyword>
<dbReference type="InterPro" id="IPR013087">
    <property type="entry name" value="Znf_C2H2_type"/>
</dbReference>
<dbReference type="Gene3D" id="3.30.160.60">
    <property type="entry name" value="Classic Zinc Finger"/>
    <property type="match status" value="3"/>
</dbReference>
<protein>
    <submittedName>
        <fullName evidence="6">Zinc finger, C2H2 type</fullName>
    </submittedName>
</protein>
<keyword evidence="7" id="KW-1185">Reference proteome</keyword>
<evidence type="ECO:0000313" key="6">
    <source>
        <dbReference type="EMBL" id="KHJ82647.1"/>
    </source>
</evidence>
<evidence type="ECO:0000256" key="1">
    <source>
        <dbReference type="ARBA" id="ARBA00022723"/>
    </source>
</evidence>
<dbReference type="PROSITE" id="PS50157">
    <property type="entry name" value="ZINC_FINGER_C2H2_2"/>
    <property type="match status" value="3"/>
</dbReference>
<name>A0A0B1SGM5_OESDE</name>
<dbReference type="FunFam" id="3.30.160.60:FF:002343">
    <property type="entry name" value="Zinc finger protein 33A"/>
    <property type="match status" value="1"/>
</dbReference>
<dbReference type="EMBL" id="KN578015">
    <property type="protein sequence ID" value="KHJ82647.1"/>
    <property type="molecule type" value="Genomic_DNA"/>
</dbReference>
<dbReference type="PANTHER" id="PTHR23235:SF120">
    <property type="entry name" value="KRUPPEL-LIKE FACTOR 15"/>
    <property type="match status" value="1"/>
</dbReference>